<evidence type="ECO:0000256" key="13">
    <source>
        <dbReference type="RuleBase" id="RU004516"/>
    </source>
</evidence>
<evidence type="ECO:0000256" key="6">
    <source>
        <dbReference type="ARBA" id="ARBA00009320"/>
    </source>
</evidence>
<dbReference type="PANTHER" id="PTHR42743:SF11">
    <property type="entry name" value="AMINODEOXYCHORISMATE LYASE"/>
    <property type="match status" value="1"/>
</dbReference>
<sequence length="282" mass="32132">MSNSIQGVYQGSFMPLNEIRVSPLSRAYTFSDSIYEVIPYYGGRPLCLDEHIDRFKVSADFLKIELDFSVVRKEIEQLGRSVENHTNAYVYYQISRGVDSVRSHIVKEKLIPERFGYASEVTLSTDPIIAKLNQDNRWAHCNIKTTSLLGNVLNMNDAYGDGCNETILIRDNKIVEGGACNIFMTYENEIYTPSLEENILPGVTREFFISSLQKKDINVKQVDCPVSFLDSVSTIWFTSSTRGVQPIKSILNHGYEMDPDDALFRNAKEAFTNSIKDYFQDH</sequence>
<comment type="function">
    <text evidence="2">Acts on leucine, isoleucine and valine.</text>
</comment>
<reference evidence="14 15" key="1">
    <citation type="journal article" date="2018" name="Microbiome">
        <title>Fine metagenomic profile of the Mediterranean stratified and mixed water columns revealed by assembly and recruitment.</title>
        <authorList>
            <person name="Haro-Moreno J.M."/>
            <person name="Lopez-Perez M."/>
            <person name="De La Torre J.R."/>
            <person name="Picazo A."/>
            <person name="Camacho A."/>
            <person name="Rodriguez-Valera F."/>
        </authorList>
    </citation>
    <scope>NUCLEOTIDE SEQUENCE [LARGE SCALE GENOMIC DNA]</scope>
    <source>
        <strain evidence="14">MED-G82</strain>
    </source>
</reference>
<evidence type="ECO:0000256" key="11">
    <source>
        <dbReference type="ARBA" id="ARBA00049229"/>
    </source>
</evidence>
<dbReference type="Pfam" id="PF01063">
    <property type="entry name" value="Aminotran_4"/>
    <property type="match status" value="1"/>
</dbReference>
<dbReference type="InterPro" id="IPR043131">
    <property type="entry name" value="BCAT-like_N"/>
</dbReference>
<comment type="pathway">
    <text evidence="3">Amino-acid biosynthesis; L-isoleucine biosynthesis; L-isoleucine from 2-oxobutanoate: step 4/4.</text>
</comment>
<dbReference type="PROSITE" id="PS00770">
    <property type="entry name" value="AA_TRANSFER_CLASS_4"/>
    <property type="match status" value="1"/>
</dbReference>
<comment type="catalytic activity">
    <reaction evidence="11">
        <text>L-leucine + 2-oxoglutarate = 4-methyl-2-oxopentanoate + L-glutamate</text>
        <dbReference type="Rhea" id="RHEA:18321"/>
        <dbReference type="ChEBI" id="CHEBI:16810"/>
        <dbReference type="ChEBI" id="CHEBI:17865"/>
        <dbReference type="ChEBI" id="CHEBI:29985"/>
        <dbReference type="ChEBI" id="CHEBI:57427"/>
        <dbReference type="EC" id="2.6.1.42"/>
    </reaction>
</comment>
<evidence type="ECO:0000256" key="5">
    <source>
        <dbReference type="ARBA" id="ARBA00005072"/>
    </source>
</evidence>
<protein>
    <recommendedName>
        <fullName evidence="7">branched-chain-amino-acid transaminase</fullName>
        <ecNumber evidence="7">2.6.1.42</ecNumber>
    </recommendedName>
</protein>
<dbReference type="InterPro" id="IPR050571">
    <property type="entry name" value="Class-IV_PLP-Dep_Aminotrnsfr"/>
</dbReference>
<comment type="similarity">
    <text evidence="6 12">Belongs to the class-IV pyridoxal-phosphate-dependent aminotransferase family.</text>
</comment>
<dbReference type="Gene3D" id="3.30.470.10">
    <property type="match status" value="1"/>
</dbReference>
<dbReference type="EMBL" id="QOPE01000035">
    <property type="protein sequence ID" value="RCL39830.1"/>
    <property type="molecule type" value="Genomic_DNA"/>
</dbReference>
<comment type="catalytic activity">
    <reaction evidence="10">
        <text>L-isoleucine + 2-oxoglutarate = (S)-3-methyl-2-oxopentanoate + L-glutamate</text>
        <dbReference type="Rhea" id="RHEA:24801"/>
        <dbReference type="ChEBI" id="CHEBI:16810"/>
        <dbReference type="ChEBI" id="CHEBI:29985"/>
        <dbReference type="ChEBI" id="CHEBI:35146"/>
        <dbReference type="ChEBI" id="CHEBI:58045"/>
        <dbReference type="EC" id="2.6.1.42"/>
    </reaction>
</comment>
<dbReference type="SUPFAM" id="SSF56752">
    <property type="entry name" value="D-aminoacid aminotransferase-like PLP-dependent enzymes"/>
    <property type="match status" value="1"/>
</dbReference>
<evidence type="ECO:0000256" key="2">
    <source>
        <dbReference type="ARBA" id="ARBA00003109"/>
    </source>
</evidence>
<evidence type="ECO:0000256" key="1">
    <source>
        <dbReference type="ARBA" id="ARBA00001933"/>
    </source>
</evidence>
<dbReference type="Proteomes" id="UP000253307">
    <property type="component" value="Unassembled WGS sequence"/>
</dbReference>
<evidence type="ECO:0000256" key="3">
    <source>
        <dbReference type="ARBA" id="ARBA00004824"/>
    </source>
</evidence>
<dbReference type="GO" id="GO:0046394">
    <property type="term" value="P:carboxylic acid biosynthetic process"/>
    <property type="evidence" value="ECO:0007669"/>
    <property type="project" value="UniProtKB-ARBA"/>
</dbReference>
<organism evidence="14 15">
    <name type="scientific">SAR86 cluster bacterium</name>
    <dbReference type="NCBI Taxonomy" id="2030880"/>
    <lineage>
        <taxon>Bacteria</taxon>
        <taxon>Pseudomonadati</taxon>
        <taxon>Pseudomonadota</taxon>
        <taxon>Gammaproteobacteria</taxon>
        <taxon>SAR86 cluster</taxon>
    </lineage>
</organism>
<comment type="pathway">
    <text evidence="5">Amino-acid biosynthesis; L-leucine biosynthesis; L-leucine from 3-methyl-2-oxobutanoate: step 4/4.</text>
</comment>
<name>A0A368BRB3_9GAMM</name>
<comment type="catalytic activity">
    <reaction evidence="9">
        <text>L-valine + 2-oxoglutarate = 3-methyl-2-oxobutanoate + L-glutamate</text>
        <dbReference type="Rhea" id="RHEA:24813"/>
        <dbReference type="ChEBI" id="CHEBI:11851"/>
        <dbReference type="ChEBI" id="CHEBI:16810"/>
        <dbReference type="ChEBI" id="CHEBI:29985"/>
        <dbReference type="ChEBI" id="CHEBI:57762"/>
        <dbReference type="EC" id="2.6.1.42"/>
    </reaction>
</comment>
<dbReference type="AlphaFoldDB" id="A0A368BRB3"/>
<comment type="pathway">
    <text evidence="4">Amino-acid biosynthesis; L-valine biosynthesis; L-valine from pyruvate: step 4/4.</text>
</comment>
<dbReference type="PANTHER" id="PTHR42743">
    <property type="entry name" value="AMINO-ACID AMINOTRANSFERASE"/>
    <property type="match status" value="1"/>
</dbReference>
<gene>
    <name evidence="14" type="ORF">DBW96_04135</name>
</gene>
<dbReference type="InterPro" id="IPR018300">
    <property type="entry name" value="Aminotrans_IV_CS"/>
</dbReference>
<dbReference type="InterPro" id="IPR036038">
    <property type="entry name" value="Aminotransferase-like"/>
</dbReference>
<evidence type="ECO:0000256" key="7">
    <source>
        <dbReference type="ARBA" id="ARBA00013053"/>
    </source>
</evidence>
<evidence type="ECO:0000256" key="4">
    <source>
        <dbReference type="ARBA" id="ARBA00004931"/>
    </source>
</evidence>
<evidence type="ECO:0000256" key="9">
    <source>
        <dbReference type="ARBA" id="ARBA00048212"/>
    </source>
</evidence>
<dbReference type="GO" id="GO:0004084">
    <property type="term" value="F:branched-chain-amino-acid transaminase activity"/>
    <property type="evidence" value="ECO:0007669"/>
    <property type="project" value="UniProtKB-EC"/>
</dbReference>
<evidence type="ECO:0000256" key="12">
    <source>
        <dbReference type="RuleBase" id="RU004106"/>
    </source>
</evidence>
<evidence type="ECO:0000313" key="14">
    <source>
        <dbReference type="EMBL" id="RCL39830.1"/>
    </source>
</evidence>
<dbReference type="InterPro" id="IPR043132">
    <property type="entry name" value="BCAT-like_C"/>
</dbReference>
<accession>A0A368BRB3</accession>
<dbReference type="InterPro" id="IPR001544">
    <property type="entry name" value="Aminotrans_IV"/>
</dbReference>
<evidence type="ECO:0000313" key="15">
    <source>
        <dbReference type="Proteomes" id="UP000253307"/>
    </source>
</evidence>
<dbReference type="EC" id="2.6.1.42" evidence="7"/>
<proteinExistence type="inferred from homology"/>
<keyword evidence="8 13" id="KW-0663">Pyridoxal phosphate</keyword>
<keyword evidence="14" id="KW-0032">Aminotransferase</keyword>
<evidence type="ECO:0000256" key="8">
    <source>
        <dbReference type="ARBA" id="ARBA00022898"/>
    </source>
</evidence>
<evidence type="ECO:0000256" key="10">
    <source>
        <dbReference type="ARBA" id="ARBA00048798"/>
    </source>
</evidence>
<comment type="caution">
    <text evidence="14">The sequence shown here is derived from an EMBL/GenBank/DDBJ whole genome shotgun (WGS) entry which is preliminary data.</text>
</comment>
<dbReference type="Gene3D" id="3.20.10.10">
    <property type="entry name" value="D-amino Acid Aminotransferase, subunit A, domain 2"/>
    <property type="match status" value="1"/>
</dbReference>
<comment type="cofactor">
    <cofactor evidence="1 13">
        <name>pyridoxal 5'-phosphate</name>
        <dbReference type="ChEBI" id="CHEBI:597326"/>
    </cofactor>
</comment>
<keyword evidence="14" id="KW-0808">Transferase</keyword>